<feature type="domain" description="Type I restriction modification DNA specificity" evidence="5">
    <location>
        <begin position="93"/>
        <end position="182"/>
    </location>
</feature>
<dbReference type="AlphaFoldDB" id="S3BGC3"/>
<evidence type="ECO:0000256" key="1">
    <source>
        <dbReference type="ARBA" id="ARBA00010923"/>
    </source>
</evidence>
<dbReference type="PATRIC" id="fig|1203554.3.peg.1865"/>
<dbReference type="GO" id="GO:0009307">
    <property type="term" value="P:DNA restriction-modification system"/>
    <property type="evidence" value="ECO:0007669"/>
    <property type="project" value="UniProtKB-KW"/>
</dbReference>
<keyword evidence="4" id="KW-0175">Coiled coil</keyword>
<evidence type="ECO:0000259" key="5">
    <source>
        <dbReference type="Pfam" id="PF01420"/>
    </source>
</evidence>
<keyword evidence="2" id="KW-0680">Restriction system</keyword>
<dbReference type="Gene3D" id="3.90.220.20">
    <property type="entry name" value="DNA methylase specificity domains"/>
    <property type="match status" value="1"/>
</dbReference>
<dbReference type="RefSeq" id="WP_016474944.1">
    <property type="nucleotide sequence ID" value="NZ_KE150480.1"/>
</dbReference>
<evidence type="ECO:0000256" key="2">
    <source>
        <dbReference type="ARBA" id="ARBA00022747"/>
    </source>
</evidence>
<accession>S3BGC3</accession>
<reference evidence="6 7" key="1">
    <citation type="submission" date="2013-04" db="EMBL/GenBank/DDBJ databases">
        <title>The Genome Sequence of Sutterella wadsworthensis HGA0223.</title>
        <authorList>
            <consortium name="The Broad Institute Genomics Platform"/>
            <person name="Earl A."/>
            <person name="Ward D."/>
            <person name="Feldgarden M."/>
            <person name="Gevers D."/>
            <person name="Schmidt T.M."/>
            <person name="Dover J."/>
            <person name="Dai D."/>
            <person name="Walker B."/>
            <person name="Young S."/>
            <person name="Zeng Q."/>
            <person name="Gargeya S."/>
            <person name="Fitzgerald M."/>
            <person name="Haas B."/>
            <person name="Abouelleil A."/>
            <person name="Allen A.W."/>
            <person name="Alvarado L."/>
            <person name="Arachchi H.M."/>
            <person name="Berlin A.M."/>
            <person name="Chapman S.B."/>
            <person name="Gainer-Dewar J."/>
            <person name="Goldberg J."/>
            <person name="Griggs A."/>
            <person name="Gujja S."/>
            <person name="Hansen M."/>
            <person name="Howarth C."/>
            <person name="Imamovic A."/>
            <person name="Ireland A."/>
            <person name="Larimer J."/>
            <person name="McCowan C."/>
            <person name="Murphy C."/>
            <person name="Pearson M."/>
            <person name="Poon T.W."/>
            <person name="Priest M."/>
            <person name="Roberts A."/>
            <person name="Saif S."/>
            <person name="Shea T."/>
            <person name="Sisk P."/>
            <person name="Sykes S."/>
            <person name="Wortman J."/>
            <person name="Nusbaum C."/>
            <person name="Birren B."/>
        </authorList>
    </citation>
    <scope>NUCLEOTIDE SEQUENCE [LARGE SCALE GENOMIC DNA]</scope>
    <source>
        <strain evidence="6 7">HGA0223</strain>
    </source>
</reference>
<feature type="coiled-coil region" evidence="4">
    <location>
        <begin position="164"/>
        <end position="191"/>
    </location>
</feature>
<evidence type="ECO:0000256" key="4">
    <source>
        <dbReference type="SAM" id="Coils"/>
    </source>
</evidence>
<dbReference type="SUPFAM" id="SSF116734">
    <property type="entry name" value="DNA methylase specificity domain"/>
    <property type="match status" value="1"/>
</dbReference>
<evidence type="ECO:0000313" key="7">
    <source>
        <dbReference type="Proteomes" id="UP000014400"/>
    </source>
</evidence>
<protein>
    <recommendedName>
        <fullName evidence="5">Type I restriction modification DNA specificity domain-containing protein</fullName>
    </recommendedName>
</protein>
<dbReference type="Pfam" id="PF01420">
    <property type="entry name" value="Methylase_S"/>
    <property type="match status" value="1"/>
</dbReference>
<dbReference type="eggNOG" id="COG0732">
    <property type="taxonomic scope" value="Bacteria"/>
</dbReference>
<gene>
    <name evidence="6" type="ORF">HMPREF1476_01780</name>
</gene>
<sequence>MNSEHLMQIEGAPKVALGSLIETLDVRGGVFDSNEIEGVNINKTFVPTVANLENTNLSKYKHVPVDAFAANLMHIGRDITFPVALNTSSVTKYISPAYFVFRIKDKNKLLPLFLLTLFRTSSFDRRVWFATDSSIRGNLTWDDMCRVKIPLPPIEVQREYVAAYQGLTKLIEENEALLKSLEATAQACVAECREKWPLREVGDFIRFVREKIQIAELPLNKVLIFRNVLLLRKGQIRIYLAV</sequence>
<keyword evidence="3" id="KW-0238">DNA-binding</keyword>
<proteinExistence type="inferred from homology"/>
<evidence type="ECO:0000313" key="6">
    <source>
        <dbReference type="EMBL" id="EPD98395.1"/>
    </source>
</evidence>
<comment type="similarity">
    <text evidence="1">Belongs to the type-I restriction system S methylase family.</text>
</comment>
<dbReference type="Proteomes" id="UP000014400">
    <property type="component" value="Unassembled WGS sequence"/>
</dbReference>
<name>S3BGC3_9BURK</name>
<dbReference type="InterPro" id="IPR000055">
    <property type="entry name" value="Restrct_endonuc_typeI_TRD"/>
</dbReference>
<dbReference type="STRING" id="1203554.HMPREF1476_01780"/>
<dbReference type="InterPro" id="IPR044946">
    <property type="entry name" value="Restrct_endonuc_typeI_TRD_sf"/>
</dbReference>
<comment type="caution">
    <text evidence="6">The sequence shown here is derived from an EMBL/GenBank/DDBJ whole genome shotgun (WGS) entry which is preliminary data.</text>
</comment>
<dbReference type="GO" id="GO:0003677">
    <property type="term" value="F:DNA binding"/>
    <property type="evidence" value="ECO:0007669"/>
    <property type="project" value="UniProtKB-KW"/>
</dbReference>
<organism evidence="6 7">
    <name type="scientific">Sutterella wadsworthensis HGA0223</name>
    <dbReference type="NCBI Taxonomy" id="1203554"/>
    <lineage>
        <taxon>Bacteria</taxon>
        <taxon>Pseudomonadati</taxon>
        <taxon>Pseudomonadota</taxon>
        <taxon>Betaproteobacteria</taxon>
        <taxon>Burkholderiales</taxon>
        <taxon>Sutterellaceae</taxon>
        <taxon>Sutterella</taxon>
    </lineage>
</organism>
<dbReference type="HOGENOM" id="CLU_1146720_0_0_4"/>
<dbReference type="EMBL" id="ATCF01000025">
    <property type="protein sequence ID" value="EPD98395.1"/>
    <property type="molecule type" value="Genomic_DNA"/>
</dbReference>
<evidence type="ECO:0000256" key="3">
    <source>
        <dbReference type="ARBA" id="ARBA00023125"/>
    </source>
</evidence>
<keyword evidence="7" id="KW-1185">Reference proteome</keyword>